<dbReference type="SUPFAM" id="SSF63380">
    <property type="entry name" value="Riboflavin synthase domain-like"/>
    <property type="match status" value="1"/>
</dbReference>
<gene>
    <name evidence="2" type="ORF">N7456_012528</name>
</gene>
<feature type="domain" description="Oxidoreductase FAD/NAD(P)-binding" evidence="1">
    <location>
        <begin position="505"/>
        <end position="616"/>
    </location>
</feature>
<dbReference type="Pfam" id="PF00175">
    <property type="entry name" value="NAD_binding_1"/>
    <property type="match status" value="1"/>
</dbReference>
<comment type="caution">
    <text evidence="2">The sequence shown here is derived from an EMBL/GenBank/DDBJ whole genome shotgun (WGS) entry which is preliminary data.</text>
</comment>
<dbReference type="SUPFAM" id="SSF52343">
    <property type="entry name" value="Ferredoxin reductase-like, C-terminal NADP-linked domain"/>
    <property type="match status" value="1"/>
</dbReference>
<dbReference type="AlphaFoldDB" id="A0A9W9EVU2"/>
<dbReference type="InterPro" id="IPR039261">
    <property type="entry name" value="FNR_nucleotide-bd"/>
</dbReference>
<proteinExistence type="predicted"/>
<dbReference type="Gene3D" id="2.40.30.10">
    <property type="entry name" value="Translation factors"/>
    <property type="match status" value="1"/>
</dbReference>
<accession>A0A9W9EVU2</accession>
<protein>
    <recommendedName>
        <fullName evidence="1">Oxidoreductase FAD/NAD(P)-binding domain-containing protein</fullName>
    </recommendedName>
</protein>
<evidence type="ECO:0000313" key="2">
    <source>
        <dbReference type="EMBL" id="KAJ5088912.1"/>
    </source>
</evidence>
<dbReference type="Proteomes" id="UP001149165">
    <property type="component" value="Unassembled WGS sequence"/>
</dbReference>
<evidence type="ECO:0000313" key="3">
    <source>
        <dbReference type="Proteomes" id="UP001149165"/>
    </source>
</evidence>
<dbReference type="InterPro" id="IPR001433">
    <property type="entry name" value="OxRdtase_FAD/NAD-bd"/>
</dbReference>
<evidence type="ECO:0000259" key="1">
    <source>
        <dbReference type="Pfam" id="PF00175"/>
    </source>
</evidence>
<sequence>MTSLEGWHPGQITLQHRFGFADAVSDRWTNVAKFMPEQHRIFHTSNLRLIPITTFDEDGRPWASILTGERGSIGFIKSPDPQRLMITAHLWDGDPFRDTASAWKKGGLSTRGNADRFLTAGLGIEFSTRRRNKFAGQIMGIYQLTESTWKLEINVNQALGNCPKYINVYKLVPFLDARPVVSDHIQHLQESERLPQNVIEFISIADTAFIGSVYLSQESTRAKFSSHAGMNARSGLPGFIRVRPSDYRTIVLPDYSGNRFLSSLGNIESTGVVALTIPSFLTGDVLYITGTAESLVGQDAVKIMKGQSAITLIQVTGFKFVKDALPLRQQYDTPVERSPYSPKVKYLIEESGAEFNNYSAHKAELESAIQLSDDLAVFRFKIHTNSAAQNLSIRSGQAIVLDFMSWIGPPKYQHMSNSKPSLLNDDRVRTWTVSSSHELENINWFELTMREVKGGAVTGALFDLLRQWKNSYGSNYKLKKSVTAEIVGITGDFDVGQTAFDTLWVAGGIGVTPFLSMLSALTMKAPQSKTITLALSTREPLVMVRLLHDLVMRLSRKIQVKIDIFTNVKDVSLSSTDIGNLNIHLHLGRITNAYWKMNAEKDDVLICGPNGFADSAVEGLRAAGITSEKIHREGFY</sequence>
<keyword evidence="3" id="KW-1185">Reference proteome</keyword>
<dbReference type="GO" id="GO:0016491">
    <property type="term" value="F:oxidoreductase activity"/>
    <property type="evidence" value="ECO:0007669"/>
    <property type="project" value="InterPro"/>
</dbReference>
<reference evidence="2" key="2">
    <citation type="journal article" date="2023" name="IMA Fungus">
        <title>Comparative genomic study of the Penicillium genus elucidates a diverse pangenome and 15 lateral gene transfer events.</title>
        <authorList>
            <person name="Petersen C."/>
            <person name="Sorensen T."/>
            <person name="Nielsen M.R."/>
            <person name="Sondergaard T.E."/>
            <person name="Sorensen J.L."/>
            <person name="Fitzpatrick D.A."/>
            <person name="Frisvad J.C."/>
            <person name="Nielsen K.L."/>
        </authorList>
    </citation>
    <scope>NUCLEOTIDE SEQUENCE</scope>
    <source>
        <strain evidence="2">IBT 30069</strain>
    </source>
</reference>
<reference evidence="2" key="1">
    <citation type="submission" date="2022-11" db="EMBL/GenBank/DDBJ databases">
        <authorList>
            <person name="Petersen C."/>
        </authorList>
    </citation>
    <scope>NUCLEOTIDE SEQUENCE</scope>
    <source>
        <strain evidence="2">IBT 30069</strain>
    </source>
</reference>
<dbReference type="PANTHER" id="PTHR42815">
    <property type="entry name" value="FAD-BINDING, PUTATIVE (AFU_ORTHOLOGUE AFUA_6G07600)-RELATED"/>
    <property type="match status" value="1"/>
</dbReference>
<dbReference type="InterPro" id="IPR017938">
    <property type="entry name" value="Riboflavin_synthase-like_b-brl"/>
</dbReference>
<dbReference type="OrthoDB" id="436496at2759"/>
<dbReference type="Gene3D" id="3.40.50.80">
    <property type="entry name" value="Nucleotide-binding domain of ferredoxin-NADP reductase (FNR) module"/>
    <property type="match status" value="1"/>
</dbReference>
<name>A0A9W9EVU2_9EURO</name>
<dbReference type="PANTHER" id="PTHR42815:SF2">
    <property type="entry name" value="FAD-BINDING, PUTATIVE (AFU_ORTHOLOGUE AFUA_6G07600)-RELATED"/>
    <property type="match status" value="1"/>
</dbReference>
<organism evidence="2 3">
    <name type="scientific">Penicillium angulare</name>
    <dbReference type="NCBI Taxonomy" id="116970"/>
    <lineage>
        <taxon>Eukaryota</taxon>
        <taxon>Fungi</taxon>
        <taxon>Dikarya</taxon>
        <taxon>Ascomycota</taxon>
        <taxon>Pezizomycotina</taxon>
        <taxon>Eurotiomycetes</taxon>
        <taxon>Eurotiomycetidae</taxon>
        <taxon>Eurotiales</taxon>
        <taxon>Aspergillaceae</taxon>
        <taxon>Penicillium</taxon>
    </lineage>
</organism>
<dbReference type="EMBL" id="JAPQKH010000007">
    <property type="protein sequence ID" value="KAJ5088912.1"/>
    <property type="molecule type" value="Genomic_DNA"/>
</dbReference>